<sequence length="330" mass="37448">MMGALYIVGQCASTQMACDLCCCGYALLSTFLHEWTAWLVETQYSMYVRLPKTVEEIRHVTSVNEKLGFPGAACSMDGVHIHWGRCHSKQRALHTGREGYPTRVYNVACDLMRRVLHVIEHSHPGACNDRTIVRFDELVIRIHRRELYSDVEFELKQKDGTTRTHKGLHALVDGGYHSWRCLICPVKVAQDSKLLHFSKRLEPTRKDVECLFGISSGAFACCAFRSSSKPRASSTTCSRRITLRRSQRDCDWISARMNDVDEGIGNGFARPPAADAAAGNEVEVSVEESRFDLHEALVEHYHQQCVSESSFWMRTAVQAHRARRAQQEQE</sequence>
<evidence type="ECO:0008006" key="2">
    <source>
        <dbReference type="Google" id="ProtNLM"/>
    </source>
</evidence>
<accession>A0A7S4B5R2</accession>
<dbReference type="InterPro" id="IPR006912">
    <property type="entry name" value="Harbinger_derived_prot"/>
</dbReference>
<proteinExistence type="predicted"/>
<evidence type="ECO:0000313" key="1">
    <source>
        <dbReference type="EMBL" id="CAE0755153.1"/>
    </source>
</evidence>
<organism evidence="1">
    <name type="scientific">Chrysotila carterae</name>
    <name type="common">Marine alga</name>
    <name type="synonym">Syracosphaera carterae</name>
    <dbReference type="NCBI Taxonomy" id="13221"/>
    <lineage>
        <taxon>Eukaryota</taxon>
        <taxon>Haptista</taxon>
        <taxon>Haptophyta</taxon>
        <taxon>Prymnesiophyceae</taxon>
        <taxon>Isochrysidales</taxon>
        <taxon>Isochrysidaceae</taxon>
        <taxon>Chrysotila</taxon>
    </lineage>
</organism>
<dbReference type="AlphaFoldDB" id="A0A7S4B5R2"/>
<protein>
    <recommendedName>
        <fullName evidence="2">DDE Tnp4 domain-containing protein</fullName>
    </recommendedName>
</protein>
<gene>
    <name evidence="1" type="ORF">PCAR00345_LOCUS7740</name>
</gene>
<reference evidence="1" key="1">
    <citation type="submission" date="2021-01" db="EMBL/GenBank/DDBJ databases">
        <authorList>
            <person name="Corre E."/>
            <person name="Pelletier E."/>
            <person name="Niang G."/>
            <person name="Scheremetjew M."/>
            <person name="Finn R."/>
            <person name="Kale V."/>
            <person name="Holt S."/>
            <person name="Cochrane G."/>
            <person name="Meng A."/>
            <person name="Brown T."/>
            <person name="Cohen L."/>
        </authorList>
    </citation>
    <scope>NUCLEOTIDE SEQUENCE</scope>
    <source>
        <strain evidence="1">CCMP645</strain>
    </source>
</reference>
<dbReference type="Pfam" id="PF04827">
    <property type="entry name" value="Plant_tran"/>
    <property type="match status" value="1"/>
</dbReference>
<dbReference type="EMBL" id="HBIZ01012833">
    <property type="protein sequence ID" value="CAE0755153.1"/>
    <property type="molecule type" value="Transcribed_RNA"/>
</dbReference>
<name>A0A7S4B5R2_CHRCT</name>